<name>A0A382V8S0_9ZZZZ</name>
<evidence type="ECO:0000313" key="1">
    <source>
        <dbReference type="EMBL" id="SVD42946.1"/>
    </source>
</evidence>
<gene>
    <name evidence="1" type="ORF">METZ01_LOCUS395800</name>
</gene>
<feature type="non-terminal residue" evidence="1">
    <location>
        <position position="74"/>
    </location>
</feature>
<sequence length="74" mass="8739">MNRLLYILVPALWLTGCFSAEMRVAEQLPNVHREWQAQVRHQANLQDVRVDWPQAMAQLRVGNLKWRTSRRDVA</sequence>
<dbReference type="AlphaFoldDB" id="A0A382V8S0"/>
<reference evidence="1" key="1">
    <citation type="submission" date="2018-05" db="EMBL/GenBank/DDBJ databases">
        <authorList>
            <person name="Lanie J.A."/>
            <person name="Ng W.-L."/>
            <person name="Kazmierczak K.M."/>
            <person name="Andrzejewski T.M."/>
            <person name="Davidsen T.M."/>
            <person name="Wayne K.J."/>
            <person name="Tettelin H."/>
            <person name="Glass J.I."/>
            <person name="Rusch D."/>
            <person name="Podicherti R."/>
            <person name="Tsui H.-C.T."/>
            <person name="Winkler M.E."/>
        </authorList>
    </citation>
    <scope>NUCLEOTIDE SEQUENCE</scope>
</reference>
<organism evidence="1">
    <name type="scientific">marine metagenome</name>
    <dbReference type="NCBI Taxonomy" id="408172"/>
    <lineage>
        <taxon>unclassified sequences</taxon>
        <taxon>metagenomes</taxon>
        <taxon>ecological metagenomes</taxon>
    </lineage>
</organism>
<protein>
    <submittedName>
        <fullName evidence="1">Uncharacterized protein</fullName>
    </submittedName>
</protein>
<dbReference type="PROSITE" id="PS51257">
    <property type="entry name" value="PROKAR_LIPOPROTEIN"/>
    <property type="match status" value="1"/>
</dbReference>
<dbReference type="EMBL" id="UINC01150086">
    <property type="protein sequence ID" value="SVD42946.1"/>
    <property type="molecule type" value="Genomic_DNA"/>
</dbReference>
<accession>A0A382V8S0</accession>
<proteinExistence type="predicted"/>